<organism evidence="2 3">
    <name type="scientific">Stylosanthes scabra</name>
    <dbReference type="NCBI Taxonomy" id="79078"/>
    <lineage>
        <taxon>Eukaryota</taxon>
        <taxon>Viridiplantae</taxon>
        <taxon>Streptophyta</taxon>
        <taxon>Embryophyta</taxon>
        <taxon>Tracheophyta</taxon>
        <taxon>Spermatophyta</taxon>
        <taxon>Magnoliopsida</taxon>
        <taxon>eudicotyledons</taxon>
        <taxon>Gunneridae</taxon>
        <taxon>Pentapetalae</taxon>
        <taxon>rosids</taxon>
        <taxon>fabids</taxon>
        <taxon>Fabales</taxon>
        <taxon>Fabaceae</taxon>
        <taxon>Papilionoideae</taxon>
        <taxon>50 kb inversion clade</taxon>
        <taxon>dalbergioids sensu lato</taxon>
        <taxon>Dalbergieae</taxon>
        <taxon>Pterocarpus clade</taxon>
        <taxon>Stylosanthes</taxon>
    </lineage>
</organism>
<accession>A0ABU6TBI7</accession>
<name>A0ABU6TBI7_9FABA</name>
<evidence type="ECO:0000313" key="2">
    <source>
        <dbReference type="EMBL" id="MED6146094.1"/>
    </source>
</evidence>
<proteinExistence type="predicted"/>
<evidence type="ECO:0000313" key="3">
    <source>
        <dbReference type="Proteomes" id="UP001341840"/>
    </source>
</evidence>
<feature type="transmembrane region" description="Helical" evidence="1">
    <location>
        <begin position="45"/>
        <end position="74"/>
    </location>
</feature>
<keyword evidence="3" id="KW-1185">Reference proteome</keyword>
<reference evidence="2 3" key="1">
    <citation type="journal article" date="2023" name="Plants (Basel)">
        <title>Bridging the Gap: Combining Genomics and Transcriptomics Approaches to Understand Stylosanthes scabra, an Orphan Legume from the Brazilian Caatinga.</title>
        <authorList>
            <person name="Ferreira-Neto J.R.C."/>
            <person name="da Silva M.D."/>
            <person name="Binneck E."/>
            <person name="de Melo N.F."/>
            <person name="da Silva R.H."/>
            <person name="de Melo A.L.T.M."/>
            <person name="Pandolfi V."/>
            <person name="Bustamante F.O."/>
            <person name="Brasileiro-Vidal A.C."/>
            <person name="Benko-Iseppon A.M."/>
        </authorList>
    </citation>
    <scope>NUCLEOTIDE SEQUENCE [LARGE SCALE GENOMIC DNA]</scope>
    <source>
        <tissue evidence="2">Leaves</tissue>
    </source>
</reference>
<keyword evidence="1" id="KW-0472">Membrane</keyword>
<protein>
    <submittedName>
        <fullName evidence="2">Uncharacterized protein</fullName>
    </submittedName>
</protein>
<dbReference type="EMBL" id="JASCZI010090756">
    <property type="protein sequence ID" value="MED6146094.1"/>
    <property type="molecule type" value="Genomic_DNA"/>
</dbReference>
<keyword evidence="1" id="KW-1133">Transmembrane helix</keyword>
<comment type="caution">
    <text evidence="2">The sequence shown here is derived from an EMBL/GenBank/DDBJ whole genome shotgun (WGS) entry which is preliminary data.</text>
</comment>
<evidence type="ECO:0000256" key="1">
    <source>
        <dbReference type="SAM" id="Phobius"/>
    </source>
</evidence>
<sequence length="80" mass="9022">GMGVCTHGEEECLGGLAMVQKRMSFYQFRSSFRTLMEEMQTHSKLLLLLLVLIIILLLQMMGLFGVGVTIFVSLKLLRVT</sequence>
<keyword evidence="1" id="KW-0812">Transmembrane</keyword>
<dbReference type="Proteomes" id="UP001341840">
    <property type="component" value="Unassembled WGS sequence"/>
</dbReference>
<feature type="non-terminal residue" evidence="2">
    <location>
        <position position="1"/>
    </location>
</feature>
<gene>
    <name evidence="2" type="ORF">PIB30_031454</name>
</gene>